<evidence type="ECO:0000256" key="3">
    <source>
        <dbReference type="ARBA" id="ARBA00022771"/>
    </source>
</evidence>
<evidence type="ECO:0000256" key="7">
    <source>
        <dbReference type="ARBA" id="ARBA00023242"/>
    </source>
</evidence>
<keyword evidence="12" id="KW-1185">Reference proteome</keyword>
<comment type="subcellular location">
    <subcellularLocation>
        <location evidence="1">Nucleus</location>
    </subcellularLocation>
</comment>
<evidence type="ECO:0000256" key="8">
    <source>
        <dbReference type="PROSITE-ProRule" id="PRU00042"/>
    </source>
</evidence>
<keyword evidence="7" id="KW-0539">Nucleus</keyword>
<organism evidence="11 12">
    <name type="scientific">Humicola insolens</name>
    <name type="common">Soft-rot fungus</name>
    <dbReference type="NCBI Taxonomy" id="85995"/>
    <lineage>
        <taxon>Eukaryota</taxon>
        <taxon>Fungi</taxon>
        <taxon>Dikarya</taxon>
        <taxon>Ascomycota</taxon>
        <taxon>Pezizomycotina</taxon>
        <taxon>Sordariomycetes</taxon>
        <taxon>Sordariomycetidae</taxon>
        <taxon>Sordariales</taxon>
        <taxon>Chaetomiaceae</taxon>
        <taxon>Mycothermus</taxon>
    </lineage>
</organism>
<evidence type="ECO:0000259" key="10">
    <source>
        <dbReference type="PROSITE" id="PS50157"/>
    </source>
</evidence>
<feature type="compositionally biased region" description="Low complexity" evidence="9">
    <location>
        <begin position="40"/>
        <end position="53"/>
    </location>
</feature>
<dbReference type="SUPFAM" id="SSF57667">
    <property type="entry name" value="beta-beta-alpha zinc fingers"/>
    <property type="match status" value="1"/>
</dbReference>
<comment type="caution">
    <text evidence="11">The sequence shown here is derived from an EMBL/GenBank/DDBJ whole genome shotgun (WGS) entry which is preliminary data.</text>
</comment>
<keyword evidence="5" id="KW-0805">Transcription regulation</keyword>
<protein>
    <recommendedName>
        <fullName evidence="10">C2H2-type domain-containing protein</fullName>
    </recommendedName>
</protein>
<proteinExistence type="predicted"/>
<gene>
    <name evidence="11" type="ORF">VTJ49DRAFT_6954</name>
</gene>
<evidence type="ECO:0000256" key="2">
    <source>
        <dbReference type="ARBA" id="ARBA00022723"/>
    </source>
</evidence>
<evidence type="ECO:0000256" key="4">
    <source>
        <dbReference type="ARBA" id="ARBA00022833"/>
    </source>
</evidence>
<keyword evidence="6" id="KW-0804">Transcription</keyword>
<dbReference type="InterPro" id="IPR036236">
    <property type="entry name" value="Znf_C2H2_sf"/>
</dbReference>
<keyword evidence="3 8" id="KW-0863">Zinc-finger</keyword>
<evidence type="ECO:0000313" key="12">
    <source>
        <dbReference type="Proteomes" id="UP001583172"/>
    </source>
</evidence>
<dbReference type="InterPro" id="IPR013087">
    <property type="entry name" value="Znf_C2H2_type"/>
</dbReference>
<evidence type="ECO:0000256" key="1">
    <source>
        <dbReference type="ARBA" id="ARBA00004123"/>
    </source>
</evidence>
<dbReference type="Gene3D" id="3.30.160.60">
    <property type="entry name" value="Classic Zinc Finger"/>
    <property type="match status" value="1"/>
</dbReference>
<keyword evidence="2" id="KW-0479">Metal-binding</keyword>
<dbReference type="EMBL" id="JAZGSY010000072">
    <property type="protein sequence ID" value="KAL1841525.1"/>
    <property type="molecule type" value="Genomic_DNA"/>
</dbReference>
<feature type="region of interest" description="Disordered" evidence="9">
    <location>
        <begin position="36"/>
        <end position="67"/>
    </location>
</feature>
<feature type="region of interest" description="Disordered" evidence="9">
    <location>
        <begin position="170"/>
        <end position="232"/>
    </location>
</feature>
<evidence type="ECO:0000256" key="6">
    <source>
        <dbReference type="ARBA" id="ARBA00023163"/>
    </source>
</evidence>
<dbReference type="SMART" id="SM00355">
    <property type="entry name" value="ZnF_C2H2"/>
    <property type="match status" value="3"/>
</dbReference>
<accession>A0ABR3VJG2</accession>
<reference evidence="11 12" key="1">
    <citation type="journal article" date="2024" name="Commun. Biol.">
        <title>Comparative genomic analysis of thermophilic fungi reveals convergent evolutionary adaptations and gene losses.</title>
        <authorList>
            <person name="Steindorff A.S."/>
            <person name="Aguilar-Pontes M.V."/>
            <person name="Robinson A.J."/>
            <person name="Andreopoulos B."/>
            <person name="LaButti K."/>
            <person name="Kuo A."/>
            <person name="Mondo S."/>
            <person name="Riley R."/>
            <person name="Otillar R."/>
            <person name="Haridas S."/>
            <person name="Lipzen A."/>
            <person name="Grimwood J."/>
            <person name="Schmutz J."/>
            <person name="Clum A."/>
            <person name="Reid I.D."/>
            <person name="Moisan M.C."/>
            <person name="Butler G."/>
            <person name="Nguyen T.T.M."/>
            <person name="Dewar K."/>
            <person name="Conant G."/>
            <person name="Drula E."/>
            <person name="Henrissat B."/>
            <person name="Hansel C."/>
            <person name="Singer S."/>
            <person name="Hutchinson M.I."/>
            <person name="de Vries R.P."/>
            <person name="Natvig D.O."/>
            <person name="Powell A.J."/>
            <person name="Tsang A."/>
            <person name="Grigoriev I.V."/>
        </authorList>
    </citation>
    <scope>NUCLEOTIDE SEQUENCE [LARGE SCALE GENOMIC DNA]</scope>
    <source>
        <strain evidence="11 12">CBS 620.91</strain>
    </source>
</reference>
<dbReference type="PANTHER" id="PTHR46179">
    <property type="entry name" value="ZINC FINGER PROTEIN"/>
    <property type="match status" value="1"/>
</dbReference>
<feature type="compositionally biased region" description="Low complexity" evidence="9">
    <location>
        <begin position="187"/>
        <end position="196"/>
    </location>
</feature>
<dbReference type="Proteomes" id="UP001583172">
    <property type="component" value="Unassembled WGS sequence"/>
</dbReference>
<evidence type="ECO:0000256" key="5">
    <source>
        <dbReference type="ARBA" id="ARBA00023015"/>
    </source>
</evidence>
<dbReference type="PROSITE" id="PS50157">
    <property type="entry name" value="ZINC_FINGER_C2H2_2"/>
    <property type="match status" value="1"/>
</dbReference>
<keyword evidence="4" id="KW-0862">Zinc</keyword>
<dbReference type="PANTHER" id="PTHR46179:SF13">
    <property type="entry name" value="C2H2-TYPE DOMAIN-CONTAINING PROTEIN"/>
    <property type="match status" value="1"/>
</dbReference>
<dbReference type="Pfam" id="PF00096">
    <property type="entry name" value="zf-C2H2"/>
    <property type="match status" value="1"/>
</dbReference>
<sequence length="299" mass="32714">MSTNAQYVPTYSPCPPLDEQGEWVWALPANPHYSPMMNRSPSSDSHSSGAYDSTTMSYTQSPLTPLSPEFSDFSTGPNGTPATSPAMDVLDPDLDAFLASYLTDDASQSQSWSVPEQNPAVTAASLELCSSFDADLFPVLDFPLALDTTDLLTPPGPAVCPQPVFPTPAVTTTTSTFLPPPQPQPLPQQQQQQQQQESLACPEPTCHRTFPTRQDLRKHERTHRPSAPCPVCPKRQLDNRALARHLWAQHPEEAKRLGVPSETARCPWPGCKYEGRRDNVKRHMKRHASSGPCSGAGRG</sequence>
<dbReference type="InterPro" id="IPR051061">
    <property type="entry name" value="Zinc_finger_trans_reg"/>
</dbReference>
<evidence type="ECO:0000256" key="9">
    <source>
        <dbReference type="SAM" id="MobiDB-lite"/>
    </source>
</evidence>
<evidence type="ECO:0000313" key="11">
    <source>
        <dbReference type="EMBL" id="KAL1841525.1"/>
    </source>
</evidence>
<feature type="domain" description="C2H2-type" evidence="10">
    <location>
        <begin position="199"/>
        <end position="228"/>
    </location>
</feature>
<name>A0ABR3VJG2_HUMIN</name>
<feature type="compositionally biased region" description="Polar residues" evidence="9">
    <location>
        <begin position="54"/>
        <end position="64"/>
    </location>
</feature>
<dbReference type="PROSITE" id="PS00028">
    <property type="entry name" value="ZINC_FINGER_C2H2_1"/>
    <property type="match status" value="1"/>
</dbReference>